<sequence length="63" mass="7407">MPVLCQRYLFNSHRKYYVARMLEIGRLDTQIMALMDTGVTASLKSSKILDTLEKRCRDKNLNR</sequence>
<evidence type="ECO:0000313" key="2">
    <source>
        <dbReference type="Proteomes" id="UP000076858"/>
    </source>
</evidence>
<dbReference type="EMBL" id="LRGB01003345">
    <property type="protein sequence ID" value="KZS03096.1"/>
    <property type="molecule type" value="Genomic_DNA"/>
</dbReference>
<keyword evidence="2" id="KW-1185">Reference proteome</keyword>
<proteinExistence type="predicted"/>
<name>A0A162CEB0_9CRUS</name>
<protein>
    <submittedName>
        <fullName evidence="1">Uncharacterized protein</fullName>
    </submittedName>
</protein>
<evidence type="ECO:0000313" key="1">
    <source>
        <dbReference type="EMBL" id="KZS03096.1"/>
    </source>
</evidence>
<comment type="caution">
    <text evidence="1">The sequence shown here is derived from an EMBL/GenBank/DDBJ whole genome shotgun (WGS) entry which is preliminary data.</text>
</comment>
<reference evidence="1 2" key="1">
    <citation type="submission" date="2016-03" db="EMBL/GenBank/DDBJ databases">
        <title>EvidentialGene: Evidence-directed Construction of Genes on Genomes.</title>
        <authorList>
            <person name="Gilbert D.G."/>
            <person name="Choi J.-H."/>
            <person name="Mockaitis K."/>
            <person name="Colbourne J."/>
            <person name="Pfrender M."/>
        </authorList>
    </citation>
    <scope>NUCLEOTIDE SEQUENCE [LARGE SCALE GENOMIC DNA]</scope>
    <source>
        <strain evidence="1 2">Xinb3</strain>
        <tissue evidence="1">Complete organism</tissue>
    </source>
</reference>
<dbReference type="Proteomes" id="UP000076858">
    <property type="component" value="Unassembled WGS sequence"/>
</dbReference>
<dbReference type="AlphaFoldDB" id="A0A162CEB0"/>
<accession>A0A162CEB0</accession>
<gene>
    <name evidence="1" type="ORF">APZ42_034262</name>
</gene>
<organism evidence="1 2">
    <name type="scientific">Daphnia magna</name>
    <dbReference type="NCBI Taxonomy" id="35525"/>
    <lineage>
        <taxon>Eukaryota</taxon>
        <taxon>Metazoa</taxon>
        <taxon>Ecdysozoa</taxon>
        <taxon>Arthropoda</taxon>
        <taxon>Crustacea</taxon>
        <taxon>Branchiopoda</taxon>
        <taxon>Diplostraca</taxon>
        <taxon>Cladocera</taxon>
        <taxon>Anomopoda</taxon>
        <taxon>Daphniidae</taxon>
        <taxon>Daphnia</taxon>
    </lineage>
</organism>